<name>A0A931AX65_9ACTN</name>
<evidence type="ECO:0000256" key="1">
    <source>
        <dbReference type="SAM" id="MobiDB-lite"/>
    </source>
</evidence>
<feature type="region of interest" description="Disordered" evidence="1">
    <location>
        <begin position="1"/>
        <end position="34"/>
    </location>
</feature>
<gene>
    <name evidence="2" type="ORF">I2501_03140</name>
</gene>
<evidence type="ECO:0000313" key="2">
    <source>
        <dbReference type="EMBL" id="MBF9067034.1"/>
    </source>
</evidence>
<dbReference type="RefSeq" id="WP_196192187.1">
    <property type="nucleotide sequence ID" value="NZ_JADPRT010000001.1"/>
</dbReference>
<sequence length="76" mass="8293">MTRSEWSRRVLPTSPFAREATPAPPPVSFEAGDRVSHDKYGLGRVLEVADDEDAVIVDFGASRRRIPASSPALSKL</sequence>
<accession>A0A931AX65</accession>
<dbReference type="AlphaFoldDB" id="A0A931AX65"/>
<comment type="caution">
    <text evidence="2">The sequence shown here is derived from an EMBL/GenBank/DDBJ whole genome shotgun (WGS) entry which is preliminary data.</text>
</comment>
<organism evidence="2 3">
    <name type="scientific">Streptacidiphilus fuscans</name>
    <dbReference type="NCBI Taxonomy" id="2789292"/>
    <lineage>
        <taxon>Bacteria</taxon>
        <taxon>Bacillati</taxon>
        <taxon>Actinomycetota</taxon>
        <taxon>Actinomycetes</taxon>
        <taxon>Kitasatosporales</taxon>
        <taxon>Streptomycetaceae</taxon>
        <taxon>Streptacidiphilus</taxon>
    </lineage>
</organism>
<evidence type="ECO:0000313" key="3">
    <source>
        <dbReference type="Proteomes" id="UP000657385"/>
    </source>
</evidence>
<dbReference type="EMBL" id="JADPRT010000001">
    <property type="protein sequence ID" value="MBF9067034.1"/>
    <property type="molecule type" value="Genomic_DNA"/>
</dbReference>
<reference evidence="2" key="1">
    <citation type="submission" date="2020-11" db="EMBL/GenBank/DDBJ databases">
        <title>Isolation and identification of active actinomycetes.</title>
        <authorList>
            <person name="Yu B."/>
        </authorList>
    </citation>
    <scope>NUCLEOTIDE SEQUENCE</scope>
    <source>
        <strain evidence="2">NEAU-YB345</strain>
    </source>
</reference>
<dbReference type="Proteomes" id="UP000657385">
    <property type="component" value="Unassembled WGS sequence"/>
</dbReference>
<keyword evidence="3" id="KW-1185">Reference proteome</keyword>
<protein>
    <submittedName>
        <fullName evidence="2">Uncharacterized protein</fullName>
    </submittedName>
</protein>
<proteinExistence type="predicted"/>